<dbReference type="Pfam" id="PF13458">
    <property type="entry name" value="Peripla_BP_6"/>
    <property type="match status" value="1"/>
</dbReference>
<keyword evidence="2" id="KW-0732">Signal</keyword>
<dbReference type="Proteomes" id="UP000294835">
    <property type="component" value="Unassembled WGS sequence"/>
</dbReference>
<evidence type="ECO:0000313" key="5">
    <source>
        <dbReference type="Proteomes" id="UP000294835"/>
    </source>
</evidence>
<comment type="caution">
    <text evidence="4">The sequence shown here is derived from an EMBL/GenBank/DDBJ whole genome shotgun (WGS) entry which is preliminary data.</text>
</comment>
<dbReference type="EMBL" id="SLXP01000004">
    <property type="protein sequence ID" value="TCP41659.1"/>
    <property type="molecule type" value="Genomic_DNA"/>
</dbReference>
<sequence>MAFVGPATGDETLRAPWASNVINIRPTDAAEIRALAGHLAGAQGVKRIAVLYENGEEGRALLKTVKSALGRHDLEPVAQGRYAHGTTAVKVALLTIRRANPDAVLMLGGHAPAAEFIRVAGSLDFAPVFAGLSDTDAIALSAELGKAADRIVVAGAVPPPWDDTRAVVADYRAALGAYDTAAEPGFASLEGYLAGRLAVAALDDAGPWLDRADFLAALGRLGELNLGGLALAYGAGDNQGLDDAFLVRLGGDGTFAALPPTPEGGAD</sequence>
<keyword evidence="5" id="KW-1185">Reference proteome</keyword>
<gene>
    <name evidence="4" type="ORF">EV662_1042</name>
</gene>
<comment type="similarity">
    <text evidence="1">Belongs to the leucine-binding protein family.</text>
</comment>
<proteinExistence type="inferred from homology"/>
<evidence type="ECO:0000313" key="4">
    <source>
        <dbReference type="EMBL" id="TCP41659.1"/>
    </source>
</evidence>
<organism evidence="4 5">
    <name type="scientific">Rhodovulum marinum</name>
    <dbReference type="NCBI Taxonomy" id="320662"/>
    <lineage>
        <taxon>Bacteria</taxon>
        <taxon>Pseudomonadati</taxon>
        <taxon>Pseudomonadota</taxon>
        <taxon>Alphaproteobacteria</taxon>
        <taxon>Rhodobacterales</taxon>
        <taxon>Paracoccaceae</taxon>
        <taxon>Rhodovulum</taxon>
    </lineage>
</organism>
<dbReference type="InterPro" id="IPR028081">
    <property type="entry name" value="Leu-bd"/>
</dbReference>
<dbReference type="Gene3D" id="3.40.50.2300">
    <property type="match status" value="2"/>
</dbReference>
<feature type="domain" description="Leucine-binding protein" evidence="3">
    <location>
        <begin position="16"/>
        <end position="253"/>
    </location>
</feature>
<name>A0A4R2PZY5_9RHOB</name>
<dbReference type="PANTHER" id="PTHR47235">
    <property type="entry name" value="BLR6548 PROTEIN"/>
    <property type="match status" value="1"/>
</dbReference>
<evidence type="ECO:0000256" key="1">
    <source>
        <dbReference type="ARBA" id="ARBA00010062"/>
    </source>
</evidence>
<dbReference type="AlphaFoldDB" id="A0A4R2PZY5"/>
<accession>A0A4R2PZY5</accession>
<evidence type="ECO:0000259" key="3">
    <source>
        <dbReference type="Pfam" id="PF13458"/>
    </source>
</evidence>
<reference evidence="4 5" key="1">
    <citation type="submission" date="2019-03" db="EMBL/GenBank/DDBJ databases">
        <title>Genomic Encyclopedia of Type Strains, Phase IV (KMG-IV): sequencing the most valuable type-strain genomes for metagenomic binning, comparative biology and taxonomic classification.</title>
        <authorList>
            <person name="Goeker M."/>
        </authorList>
    </citation>
    <scope>NUCLEOTIDE SEQUENCE [LARGE SCALE GENOMIC DNA]</scope>
    <source>
        <strain evidence="4 5">DSM 18063</strain>
    </source>
</reference>
<dbReference type="SUPFAM" id="SSF53822">
    <property type="entry name" value="Periplasmic binding protein-like I"/>
    <property type="match status" value="1"/>
</dbReference>
<protein>
    <submittedName>
        <fullName evidence="4">ABC-type branched-subunit amino acid transport system substrate-binding protein</fullName>
    </submittedName>
</protein>
<evidence type="ECO:0000256" key="2">
    <source>
        <dbReference type="ARBA" id="ARBA00022729"/>
    </source>
</evidence>
<dbReference type="PANTHER" id="PTHR47235:SF1">
    <property type="entry name" value="BLR6548 PROTEIN"/>
    <property type="match status" value="1"/>
</dbReference>
<dbReference type="InterPro" id="IPR028082">
    <property type="entry name" value="Peripla_BP_I"/>
</dbReference>